<dbReference type="InterPro" id="IPR004151">
    <property type="entry name" value="7TM_GPCR_serpentine_rcpt_Sre"/>
</dbReference>
<dbReference type="Pfam" id="PF03125">
    <property type="entry name" value="Sre"/>
    <property type="match status" value="1"/>
</dbReference>
<feature type="transmembrane region" description="Helical" evidence="2">
    <location>
        <begin position="466"/>
        <end position="484"/>
    </location>
</feature>
<feature type="transmembrane region" description="Helical" evidence="2">
    <location>
        <begin position="133"/>
        <end position="154"/>
    </location>
</feature>
<reference evidence="4" key="2">
    <citation type="submission" date="2020-10" db="UniProtKB">
        <authorList>
            <consortium name="WormBaseParasite"/>
        </authorList>
    </citation>
    <scope>IDENTIFICATION</scope>
</reference>
<comment type="similarity">
    <text evidence="1">Belongs to the nematode receptor-like protein sre family.</text>
</comment>
<feature type="transmembrane region" description="Helical" evidence="2">
    <location>
        <begin position="193"/>
        <end position="217"/>
    </location>
</feature>
<sequence>MYRPDYDPLILGPGDWYGITCFVLEIVLSAGVLIQNVLWLYETCFKSANVHSGMKMVFYSIILTSVLMIIGRLIILYGDTYRGSISVQTAMGAKYFHDTASLQFPMNPILMTLERLIATQRFKTYEVAKRPNIVIFMNVASWTYAIWMQFGSAYSLGAQVYMITVYFQFFLQFCTVALYFNALRYWMAPSSQIVMFVFLAVYIGISTSIGYCIDVFVFERLYKDYDDPLITGSGDVYGIGCVTVELLLSFGIIVLNVFWMRETFYGSANVHFGMKMIFHSIVLTSVLTVVGRLIILYAYLLHQTLPLKITMAAKYFHDVASLQFPMNPIIMTIERVFATRRVKTYENEKPLFIFYIVLLAWTISIWLQFLCASFDIFAELVVNIAYVQLFALLCTIISMTILFRLNLKRYKTKLPTSLTERYQTAENIRLLRAVLKFTIINAISGLVLQTFVLLVKLKDYDFAMTVYHYVAGIWNVSPPMASSIKKAQAASQTRTFRGERTLSLVVRLSFALSRVVTIA</sequence>
<dbReference type="GO" id="GO:0007606">
    <property type="term" value="P:sensory perception of chemical stimulus"/>
    <property type="evidence" value="ECO:0007669"/>
    <property type="project" value="InterPro"/>
</dbReference>
<keyword evidence="3" id="KW-1185">Reference proteome</keyword>
<evidence type="ECO:0000256" key="2">
    <source>
        <dbReference type="SAM" id="Phobius"/>
    </source>
</evidence>
<dbReference type="PANTHER" id="PTHR47518:SF10">
    <property type="entry name" value="G PROTEIN-COUPLED RECEPTOR-RELATED"/>
    <property type="match status" value="1"/>
</dbReference>
<feature type="transmembrane region" description="Helical" evidence="2">
    <location>
        <begin position="16"/>
        <end position="41"/>
    </location>
</feature>
<feature type="transmembrane region" description="Helical" evidence="2">
    <location>
        <begin position="237"/>
        <end position="259"/>
    </location>
</feature>
<dbReference type="WBParaSite" id="Pan_g23102.t1">
    <property type="protein sequence ID" value="Pan_g23102.t1"/>
    <property type="gene ID" value="Pan_g23102"/>
</dbReference>
<reference evidence="3" key="1">
    <citation type="journal article" date="2013" name="Genetics">
        <title>The draft genome and transcriptome of Panagrellus redivivus are shaped by the harsh demands of a free-living lifestyle.</title>
        <authorList>
            <person name="Srinivasan J."/>
            <person name="Dillman A.R."/>
            <person name="Macchietto M.G."/>
            <person name="Heikkinen L."/>
            <person name="Lakso M."/>
            <person name="Fracchia K.M."/>
            <person name="Antoshechkin I."/>
            <person name="Mortazavi A."/>
            <person name="Wong G."/>
            <person name="Sternberg P.W."/>
        </authorList>
    </citation>
    <scope>NUCLEOTIDE SEQUENCE [LARGE SCALE GENOMIC DNA]</scope>
    <source>
        <strain evidence="3">MT8872</strain>
    </source>
</reference>
<evidence type="ECO:0000313" key="3">
    <source>
        <dbReference type="Proteomes" id="UP000492821"/>
    </source>
</evidence>
<keyword evidence="2" id="KW-1133">Transmembrane helix</keyword>
<keyword evidence="2" id="KW-0472">Membrane</keyword>
<dbReference type="GO" id="GO:0016020">
    <property type="term" value="C:membrane"/>
    <property type="evidence" value="ECO:0007669"/>
    <property type="project" value="InterPro"/>
</dbReference>
<accession>A0A7E4VPP1</accession>
<evidence type="ECO:0000256" key="1">
    <source>
        <dbReference type="ARBA" id="ARBA00006803"/>
    </source>
</evidence>
<feature type="transmembrane region" description="Helical" evidence="2">
    <location>
        <begin position="350"/>
        <end position="369"/>
    </location>
</feature>
<dbReference type="Proteomes" id="UP000492821">
    <property type="component" value="Unassembled WGS sequence"/>
</dbReference>
<name>A0A7E4VPP1_PANRE</name>
<feature type="transmembrane region" description="Helical" evidence="2">
    <location>
        <begin position="53"/>
        <end position="75"/>
    </location>
</feature>
<dbReference type="InterPro" id="IPR052854">
    <property type="entry name" value="Serpentine_rcpt_epsilon"/>
</dbReference>
<dbReference type="AlphaFoldDB" id="A0A7E4VPP1"/>
<evidence type="ECO:0000313" key="4">
    <source>
        <dbReference type="WBParaSite" id="Pan_g23102.t1"/>
    </source>
</evidence>
<feature type="transmembrane region" description="Helical" evidence="2">
    <location>
        <begin position="433"/>
        <end position="454"/>
    </location>
</feature>
<organism evidence="3 4">
    <name type="scientific">Panagrellus redivivus</name>
    <name type="common">Microworm</name>
    <dbReference type="NCBI Taxonomy" id="6233"/>
    <lineage>
        <taxon>Eukaryota</taxon>
        <taxon>Metazoa</taxon>
        <taxon>Ecdysozoa</taxon>
        <taxon>Nematoda</taxon>
        <taxon>Chromadorea</taxon>
        <taxon>Rhabditida</taxon>
        <taxon>Tylenchina</taxon>
        <taxon>Panagrolaimomorpha</taxon>
        <taxon>Panagrolaimoidea</taxon>
        <taxon>Panagrolaimidae</taxon>
        <taxon>Panagrellus</taxon>
    </lineage>
</organism>
<dbReference type="PANTHER" id="PTHR47518">
    <property type="entry name" value="SERPENTINE RECEPTOR CLASS EPSILON-13-RELATED"/>
    <property type="match status" value="1"/>
</dbReference>
<feature type="transmembrane region" description="Helical" evidence="2">
    <location>
        <begin position="280"/>
        <end position="300"/>
    </location>
</feature>
<feature type="transmembrane region" description="Helical" evidence="2">
    <location>
        <begin position="320"/>
        <end position="338"/>
    </location>
</feature>
<feature type="transmembrane region" description="Helical" evidence="2">
    <location>
        <begin position="381"/>
        <end position="403"/>
    </location>
</feature>
<protein>
    <submittedName>
        <fullName evidence="4">G protein-coupled receptor</fullName>
    </submittedName>
</protein>
<keyword evidence="2" id="KW-0812">Transmembrane</keyword>
<feature type="transmembrane region" description="Helical" evidence="2">
    <location>
        <begin position="160"/>
        <end position="181"/>
    </location>
</feature>
<proteinExistence type="inferred from homology"/>